<organism evidence="2 3">
    <name type="scientific">Rotaria socialis</name>
    <dbReference type="NCBI Taxonomy" id="392032"/>
    <lineage>
        <taxon>Eukaryota</taxon>
        <taxon>Metazoa</taxon>
        <taxon>Spiralia</taxon>
        <taxon>Gnathifera</taxon>
        <taxon>Rotifera</taxon>
        <taxon>Eurotatoria</taxon>
        <taxon>Bdelloidea</taxon>
        <taxon>Philodinida</taxon>
        <taxon>Philodinidae</taxon>
        <taxon>Rotaria</taxon>
    </lineage>
</organism>
<evidence type="ECO:0008006" key="4">
    <source>
        <dbReference type="Google" id="ProtNLM"/>
    </source>
</evidence>
<dbReference type="EMBL" id="CAJNYT010004887">
    <property type="protein sequence ID" value="CAF3699191.1"/>
    <property type="molecule type" value="Genomic_DNA"/>
</dbReference>
<sequence>MGNGITVNKKQLPGVPQPPGARKIVVIPYQNWISHDARRFGHFNQFSTDPSCEVSSNNNTNAMSSALPSVSSNSFSSPSSFVSNSLSLTNDFIVQTKTQFSSTSVPSSLTFSNNKSNIRNNNNNSNSNNPSASTLVGSSMTLSNSSSTVACSSTVPSNDLDSRRLHPKPIYYVNGRFFKSLTRLGDAQFILSEYGEDDIILTVPSNIERYRTNDNAVRDRIHRLNRVIGCCDEFMVFQLWKGNNEVEIFLFDRPVPTESSKPKSCKKCTCFRRQSRQPKSTLISQEEEQQQQQQPSPKSLPSSLIIESTTRTNRHSSLMQQAALSAYDTGETQRSPIKSCSLLNNTENRLDMQNDAYEFVDNAKKASYLIGSARCALVTTSAVAVVATNSTAIANTNSNAMTSTTSKTRFGKSASRSTMANARSYSISNANDLANNKNQQNHFLDDSKHRSTPYLSSLKSSSCTCMNDSDSILLPASSAPTFSLSSSSSTWNSRIVRKLNSVAHRFNARSYTCLISPDRTKLLITPDYEDKHSYSHQTHEVTVIFDIKTYVILRITPARYDQRFSFDPRYGHSRLAEFDTVRGQITDIKKDRVLVCSNHTLKTKVYRVEYTNDGHLIIVLCTQLKSLPSIPIFQRVKRNYFLYILNSSTLLHTRSIIDYRGPFFSPFVFTNEFSLLFNIYPSLSNCCSTLAILKNIEPSSHVRLIEVYSLPNTCTTLKAIARRNILRYVDRKKIKQLRLPDNLKAYLAYKPQFV</sequence>
<evidence type="ECO:0000256" key="1">
    <source>
        <dbReference type="SAM" id="MobiDB-lite"/>
    </source>
</evidence>
<feature type="region of interest" description="Disordered" evidence="1">
    <location>
        <begin position="279"/>
        <end position="303"/>
    </location>
</feature>
<feature type="region of interest" description="Disordered" evidence="1">
    <location>
        <begin position="103"/>
        <end position="140"/>
    </location>
</feature>
<evidence type="ECO:0000313" key="3">
    <source>
        <dbReference type="Proteomes" id="UP000663872"/>
    </source>
</evidence>
<dbReference type="SUPFAM" id="SSF158235">
    <property type="entry name" value="SOCS box-like"/>
    <property type="match status" value="1"/>
</dbReference>
<dbReference type="AlphaFoldDB" id="A0A818UJC8"/>
<dbReference type="InterPro" id="IPR036036">
    <property type="entry name" value="SOCS_box-like_dom_sf"/>
</dbReference>
<gene>
    <name evidence="2" type="ORF">GRG538_LOCUS28221</name>
</gene>
<name>A0A818UJC8_9BILA</name>
<feature type="compositionally biased region" description="Low complexity" evidence="1">
    <location>
        <begin position="280"/>
        <end position="303"/>
    </location>
</feature>
<evidence type="ECO:0000313" key="2">
    <source>
        <dbReference type="EMBL" id="CAF3699191.1"/>
    </source>
</evidence>
<proteinExistence type="predicted"/>
<comment type="caution">
    <text evidence="2">The sequence shown here is derived from an EMBL/GenBank/DDBJ whole genome shotgun (WGS) entry which is preliminary data.</text>
</comment>
<reference evidence="2" key="1">
    <citation type="submission" date="2021-02" db="EMBL/GenBank/DDBJ databases">
        <authorList>
            <person name="Nowell W R."/>
        </authorList>
    </citation>
    <scope>NUCLEOTIDE SEQUENCE</scope>
</reference>
<dbReference type="GO" id="GO:0035556">
    <property type="term" value="P:intracellular signal transduction"/>
    <property type="evidence" value="ECO:0007669"/>
    <property type="project" value="InterPro"/>
</dbReference>
<protein>
    <recommendedName>
        <fullName evidence="4">SOCS box domain-containing protein</fullName>
    </recommendedName>
</protein>
<dbReference type="Proteomes" id="UP000663872">
    <property type="component" value="Unassembled WGS sequence"/>
</dbReference>
<accession>A0A818UJC8</accession>